<protein>
    <recommendedName>
        <fullName evidence="2">Myb-like domain-containing protein</fullName>
    </recommendedName>
</protein>
<gene>
    <name evidence="3" type="ORF">GCK72_020853</name>
</gene>
<feature type="region of interest" description="Disordered" evidence="1">
    <location>
        <begin position="1"/>
        <end position="21"/>
    </location>
</feature>
<dbReference type="RefSeq" id="XP_053582756.1">
    <property type="nucleotide sequence ID" value="XM_053733843.1"/>
</dbReference>
<dbReference type="Proteomes" id="UP000483820">
    <property type="component" value="Chromosome V"/>
</dbReference>
<feature type="region of interest" description="Disordered" evidence="1">
    <location>
        <begin position="645"/>
        <end position="886"/>
    </location>
</feature>
<evidence type="ECO:0000259" key="2">
    <source>
        <dbReference type="SMART" id="SM00717"/>
    </source>
</evidence>
<sequence length="1430" mass="167270">MDDFETKEEKKLRRKREKEEELDDDILPATGLYDTDGHLFYHASVAPMTKSQYKRAEEHGINLRSRKNFTLEESVQIFQNWRKFAEENNIQLNKALDYINVKRNDRVMAQHQEQNHFWVKMCTGLPHRAGQRIKARAMNMLTDEFLESLDWKRLPEEIRLKFYKYEAYDELTLKKMQKLMERGYASTYAADILNVPASKAVNITAKLRNLAGREDPTMISKFWESATSFGVDVSRIRHHVILDDDYELDRLRQNVQITELSFHLHLPEIRCRELLKTCLKMISDKFREAKTDGDTDDVAWEKALGEMSSKPLIEEHQIYKALEIFCQNAEKDDTSATLRQNSRLAKLMKTHGITDFQCDQPEFKYLHYRCCLELMSPLERDLFQHLRRGFRFQLKLHCLLWSYKRLEVWQKMGVANEKTLYETVLEAELANPLVSKMTRKFLKNEKVVEWIMKPRPPKNRRNAATRRVEAAVEAFILYTSRGNSNFSKNFKFPAKLRPLIENSTCSTIKSIILDSENSEFLSIKEIKNQVETAAGEKISVKIRNKAIVMRQEDSGDSDDDSGDSEDVTRLLEHSRAVRSQILEQEVEDILEKADPAKIRKKFRNREEENVEEIVLDKEIRRQKKVLDRAKNQKTLTTEQERRICSKEFVEEDSSSDSDDDVKDSETPDDALEVPEAPEDVEDSEFRNVTKRKKQRKMDSEDVMPSESQEDSEPVKSKDVPEDSEAVAKKKKKMKRKNRDSEDIGEGIESSEGVVMDSEDVPEDSEDLTMDSEAVAKKKKKKKRKNRDSEGVVKDSDEVGEDLEDVPINPEAVAKKKKKKRENLNSDDVLEDSEDFTMNSEAVGKKKKKKRKHRDSEGVGDSEDVEEHAMTDNDSYRKKTKREEEHDLDFLPEEGLYTPEGHLFYHANVFPLTKDQFERTEAHGINLRSKKNFSLEETVRVFQNWRKYAEENGLEVDKALKYMETSKKEDRHIVWHRDTHNFWVKLCEGLPHRSGHSIKYRAKNVLTDSFLKTLDWERPEDQIREKYHKPDSHDDVELKKWKKFLDGEHRPIDVARIMGTTATKAAAIMNKLKRCEKRDDPTMIQKFYESATSSGLNPDKIREHVVNDEETQLDNLRQHVKIKELSFHLHISNDRCFELLRIVLKMILEKFRESKKGGAIDDVAWSEAIREVSKKPELDRHQCYKAIEIFCQNTRNEDTKFTLRRSTQMKELMKSHGITGFYCELPEFDHLNHRIFHLIMASLEEKLFTHLLRSFRLNVKVHLLLWSYKRLEVWNKLPVGKGQSRYEAVLEFELANPLVSGMTRKFLKYEKVAEWIMEPRPLKRRRNADTNRREASFEAFILYTHVKYSGKFKFPAKLSHLFSAKSSNLIQSLLAETMDPKNAEYVTAKGAKRQVEEAAGKKIGMKIRNKNIIMKHGDSDDSDDSEDETPI</sequence>
<dbReference type="GeneID" id="9807983"/>
<dbReference type="InterPro" id="IPR013240">
    <property type="entry name" value="DNA-dir_RNA_pol1_su_RPA34"/>
</dbReference>
<dbReference type="PANTHER" id="PTHR15484:SF8">
    <property type="entry name" value="DNA-DIRECTED RNA POLYMERASE I SUBUNIT RPA34"/>
    <property type="match status" value="1"/>
</dbReference>
<evidence type="ECO:0000313" key="4">
    <source>
        <dbReference type="Proteomes" id="UP000483820"/>
    </source>
</evidence>
<dbReference type="EMBL" id="WUAV01000005">
    <property type="protein sequence ID" value="KAF1754293.1"/>
    <property type="molecule type" value="Genomic_DNA"/>
</dbReference>
<proteinExistence type="predicted"/>
<name>A0A6A5GHY7_CAERE</name>
<feature type="compositionally biased region" description="Acidic residues" evidence="1">
    <location>
        <begin position="756"/>
        <end position="769"/>
    </location>
</feature>
<feature type="compositionally biased region" description="Basic and acidic residues" evidence="1">
    <location>
        <begin position="786"/>
        <end position="796"/>
    </location>
</feature>
<organism evidence="3 4">
    <name type="scientific">Caenorhabditis remanei</name>
    <name type="common">Caenorhabditis vulgaris</name>
    <dbReference type="NCBI Taxonomy" id="31234"/>
    <lineage>
        <taxon>Eukaryota</taxon>
        <taxon>Metazoa</taxon>
        <taxon>Ecdysozoa</taxon>
        <taxon>Nematoda</taxon>
        <taxon>Chromadorea</taxon>
        <taxon>Rhabditida</taxon>
        <taxon>Rhabditina</taxon>
        <taxon>Rhabditomorpha</taxon>
        <taxon>Rhabditoidea</taxon>
        <taxon>Rhabditidae</taxon>
        <taxon>Peloderinae</taxon>
        <taxon>Caenorhabditis</taxon>
    </lineage>
</organism>
<evidence type="ECO:0000313" key="3">
    <source>
        <dbReference type="EMBL" id="KAF1754293.1"/>
    </source>
</evidence>
<feature type="compositionally biased region" description="Acidic residues" evidence="1">
    <location>
        <begin position="649"/>
        <end position="682"/>
    </location>
</feature>
<reference evidence="3 4" key="1">
    <citation type="submission" date="2019-12" db="EMBL/GenBank/DDBJ databases">
        <title>Chromosome-level assembly of the Caenorhabditis remanei genome.</title>
        <authorList>
            <person name="Teterina A.A."/>
            <person name="Willis J.H."/>
            <person name="Phillips P.C."/>
        </authorList>
    </citation>
    <scope>NUCLEOTIDE SEQUENCE [LARGE SCALE GENOMIC DNA]</scope>
    <source>
        <strain evidence="3 4">PX506</strain>
        <tissue evidence="3">Whole organism</tissue>
    </source>
</reference>
<comment type="caution">
    <text evidence="3">The sequence shown here is derived from an EMBL/GenBank/DDBJ whole genome shotgun (WGS) entry which is preliminary data.</text>
</comment>
<dbReference type="SMART" id="SM00717">
    <property type="entry name" value="SANT"/>
    <property type="match status" value="2"/>
</dbReference>
<feature type="compositionally biased region" description="Basic and acidic residues" evidence="1">
    <location>
        <begin position="866"/>
        <end position="886"/>
    </location>
</feature>
<feature type="compositionally biased region" description="Basic residues" evidence="1">
    <location>
        <begin position="776"/>
        <end position="785"/>
    </location>
</feature>
<accession>A0A6A5GHY7</accession>
<dbReference type="PANTHER" id="PTHR15484">
    <property type="entry name" value="DNA-DIRECTED RNA POLYMERASE I SUBUNIT RPA34"/>
    <property type="match status" value="1"/>
</dbReference>
<dbReference type="CTD" id="9807983"/>
<dbReference type="GO" id="GO:0003723">
    <property type="term" value="F:RNA binding"/>
    <property type="evidence" value="ECO:0007669"/>
    <property type="project" value="TreeGrafter"/>
</dbReference>
<dbReference type="GO" id="GO:0006360">
    <property type="term" value="P:transcription by RNA polymerase I"/>
    <property type="evidence" value="ECO:0007669"/>
    <property type="project" value="InterPro"/>
</dbReference>
<dbReference type="GO" id="GO:0005736">
    <property type="term" value="C:RNA polymerase I complex"/>
    <property type="evidence" value="ECO:0007669"/>
    <property type="project" value="TreeGrafter"/>
</dbReference>
<feature type="domain" description="Myb-like" evidence="2">
    <location>
        <begin position="928"/>
        <end position="1007"/>
    </location>
</feature>
<feature type="compositionally biased region" description="Acidic residues" evidence="1">
    <location>
        <begin position="700"/>
        <end position="711"/>
    </location>
</feature>
<evidence type="ECO:0000256" key="1">
    <source>
        <dbReference type="SAM" id="MobiDB-lite"/>
    </source>
</evidence>
<dbReference type="KEGG" id="crq:GCK72_020853"/>
<dbReference type="InterPro" id="IPR001005">
    <property type="entry name" value="SANT/Myb"/>
</dbReference>
<feature type="compositionally biased region" description="Basic residues" evidence="1">
    <location>
        <begin position="728"/>
        <end position="737"/>
    </location>
</feature>
<feature type="domain" description="Myb-like" evidence="2">
    <location>
        <begin position="65"/>
        <end position="143"/>
    </location>
</feature>